<dbReference type="RefSeq" id="WP_076921750.1">
    <property type="nucleotide sequence ID" value="NZ_RRZA01000063.1"/>
</dbReference>
<protein>
    <submittedName>
        <fullName evidence="2">Uncharacterized protein</fullName>
    </submittedName>
</protein>
<organism evidence="2 3">
    <name type="scientific">Pseudoalteromonas prydzensis</name>
    <dbReference type="NCBI Taxonomy" id="182141"/>
    <lineage>
        <taxon>Bacteria</taxon>
        <taxon>Pseudomonadati</taxon>
        <taxon>Pseudomonadota</taxon>
        <taxon>Gammaproteobacteria</taxon>
        <taxon>Alteromonadales</taxon>
        <taxon>Pseudoalteromonadaceae</taxon>
        <taxon>Pseudoalteromonas</taxon>
    </lineage>
</organism>
<evidence type="ECO:0000313" key="3">
    <source>
        <dbReference type="Proteomes" id="UP000707245"/>
    </source>
</evidence>
<sequence>MKEVVIDILFAGLFLIPLALYFSPNLTDKCISTFEKAIAKSNNYLLSLPISVYLIYELSTKSNWAAQIGLAVAFFIFFTIYASALSFLFRFADTYNKRLNSDND</sequence>
<keyword evidence="1" id="KW-0812">Transmembrane</keyword>
<feature type="transmembrane region" description="Helical" evidence="1">
    <location>
        <begin position="65"/>
        <end position="89"/>
    </location>
</feature>
<keyword evidence="1" id="KW-0472">Membrane</keyword>
<gene>
    <name evidence="2" type="ORF">EI167_17060</name>
</gene>
<keyword evidence="3" id="KW-1185">Reference proteome</keyword>
<keyword evidence="1" id="KW-1133">Transmembrane helix</keyword>
<reference evidence="2 3" key="1">
    <citation type="submission" date="2020-07" db="EMBL/GenBank/DDBJ databases">
        <title>Halophilic bacteria isolated from french cheeses.</title>
        <authorList>
            <person name="Kothe C.I."/>
            <person name="Farah-Kraiem B."/>
            <person name="Renault P."/>
            <person name="Dridi B."/>
        </authorList>
    </citation>
    <scope>NUCLEOTIDE SEQUENCE [LARGE SCALE GENOMIC DNA]</scope>
    <source>
        <strain evidence="2 3">FME14</strain>
    </source>
</reference>
<feature type="transmembrane region" description="Helical" evidence="1">
    <location>
        <begin position="43"/>
        <end position="59"/>
    </location>
</feature>
<comment type="caution">
    <text evidence="2">The sequence shown here is derived from an EMBL/GenBank/DDBJ whole genome shotgun (WGS) entry which is preliminary data.</text>
</comment>
<accession>A0ABR9FQL0</accession>
<evidence type="ECO:0000313" key="2">
    <source>
        <dbReference type="EMBL" id="MBE0459114.1"/>
    </source>
</evidence>
<feature type="transmembrane region" description="Helical" evidence="1">
    <location>
        <begin position="6"/>
        <end position="22"/>
    </location>
</feature>
<proteinExistence type="predicted"/>
<name>A0ABR9FQL0_9GAMM</name>
<dbReference type="EMBL" id="RRZA01000063">
    <property type="protein sequence ID" value="MBE0459114.1"/>
    <property type="molecule type" value="Genomic_DNA"/>
</dbReference>
<evidence type="ECO:0000256" key="1">
    <source>
        <dbReference type="SAM" id="Phobius"/>
    </source>
</evidence>
<dbReference type="Proteomes" id="UP000707245">
    <property type="component" value="Unassembled WGS sequence"/>
</dbReference>